<comment type="similarity">
    <text evidence="3 15">Belongs to the cytidine and deoxycytidylate deaminase family.</text>
</comment>
<dbReference type="STRING" id="692418.SAMN04488029_1447"/>
<dbReference type="PROSITE" id="PS51747">
    <property type="entry name" value="CYT_DCMP_DEAMINASES_2"/>
    <property type="match status" value="1"/>
</dbReference>
<dbReference type="PANTHER" id="PTHR11644">
    <property type="entry name" value="CYTIDINE DEAMINASE"/>
    <property type="match status" value="1"/>
</dbReference>
<evidence type="ECO:0000256" key="12">
    <source>
        <dbReference type="PIRSR" id="PIRSR606262-1"/>
    </source>
</evidence>
<dbReference type="InterPro" id="IPR050202">
    <property type="entry name" value="Cyt/Deoxycyt_deaminase"/>
</dbReference>
<evidence type="ECO:0000256" key="15">
    <source>
        <dbReference type="RuleBase" id="RU364006"/>
    </source>
</evidence>
<evidence type="ECO:0000256" key="2">
    <source>
        <dbReference type="ARBA" id="ARBA00003949"/>
    </source>
</evidence>
<dbReference type="RefSeq" id="WP_084371752.1">
    <property type="nucleotide sequence ID" value="NZ_FWYF01000001.1"/>
</dbReference>
<reference evidence="17 18" key="1">
    <citation type="submission" date="2017-04" db="EMBL/GenBank/DDBJ databases">
        <authorList>
            <person name="Afonso C.L."/>
            <person name="Miller P.J."/>
            <person name="Scott M.A."/>
            <person name="Spackman E."/>
            <person name="Goraichik I."/>
            <person name="Dimitrov K.M."/>
            <person name="Suarez D.L."/>
            <person name="Swayne D.E."/>
        </authorList>
    </citation>
    <scope>NUCLEOTIDE SEQUENCE [LARGE SCALE GENOMIC DNA]</scope>
    <source>
        <strain evidence="17 18">DSM 26133</strain>
    </source>
</reference>
<gene>
    <name evidence="17" type="ORF">SAMN04488029_1447</name>
</gene>
<evidence type="ECO:0000256" key="7">
    <source>
        <dbReference type="ARBA" id="ARBA00022801"/>
    </source>
</evidence>
<proteinExistence type="inferred from homology"/>
<evidence type="ECO:0000313" key="17">
    <source>
        <dbReference type="EMBL" id="SMD33082.1"/>
    </source>
</evidence>
<evidence type="ECO:0000256" key="5">
    <source>
        <dbReference type="ARBA" id="ARBA00018266"/>
    </source>
</evidence>
<sequence length="162" mass="17522">MAKKITQQVEAELFDISELSTVEKSLVDHAISAVENAYAPYSNFHVGAAVLLNNGEVVKGSNQENAAYPSGLCAERVAIFSAGANYPSEQVKMIAIAAKPKDARDFVMASSCGNCRQAMMEYESKQDEPIQLLFVRPNNEILKTTVGDLLPFGFDSKSLKGA</sequence>
<keyword evidence="6 14" id="KW-0479">Metal-binding</keyword>
<keyword evidence="8 14" id="KW-0862">Zinc</keyword>
<dbReference type="EC" id="3.5.4.5" evidence="4 15"/>
<dbReference type="InterPro" id="IPR006262">
    <property type="entry name" value="Cyt_deam_tetra"/>
</dbReference>
<feature type="domain" description="CMP/dCMP-type deaminase" evidence="16">
    <location>
        <begin position="21"/>
        <end position="157"/>
    </location>
</feature>
<evidence type="ECO:0000256" key="4">
    <source>
        <dbReference type="ARBA" id="ARBA00012783"/>
    </source>
</evidence>
<dbReference type="Gene3D" id="3.40.140.10">
    <property type="entry name" value="Cytidine Deaminase, domain 2"/>
    <property type="match status" value="1"/>
</dbReference>
<evidence type="ECO:0000313" key="18">
    <source>
        <dbReference type="Proteomes" id="UP000192472"/>
    </source>
</evidence>
<feature type="binding site" evidence="14">
    <location>
        <position position="112"/>
    </location>
    <ligand>
        <name>Zn(2+)</name>
        <dbReference type="ChEBI" id="CHEBI:29105"/>
        <note>catalytic</note>
    </ligand>
</feature>
<dbReference type="GO" id="GO:0004126">
    <property type="term" value="F:cytidine deaminase activity"/>
    <property type="evidence" value="ECO:0007669"/>
    <property type="project" value="UniProtKB-UniRule"/>
</dbReference>
<feature type="binding site" evidence="13">
    <location>
        <begin position="62"/>
        <end position="68"/>
    </location>
    <ligand>
        <name>substrate</name>
    </ligand>
</feature>
<organism evidence="17 18">
    <name type="scientific">Reichenbachiella faecimaris</name>
    <dbReference type="NCBI Taxonomy" id="692418"/>
    <lineage>
        <taxon>Bacteria</taxon>
        <taxon>Pseudomonadati</taxon>
        <taxon>Bacteroidota</taxon>
        <taxon>Cytophagia</taxon>
        <taxon>Cytophagales</taxon>
        <taxon>Reichenbachiellaceae</taxon>
        <taxon>Reichenbachiella</taxon>
    </lineage>
</organism>
<dbReference type="NCBIfam" id="TIGR01354">
    <property type="entry name" value="cyt_deam_tetra"/>
    <property type="match status" value="1"/>
</dbReference>
<protein>
    <recommendedName>
        <fullName evidence="5 15">Cytidine deaminase</fullName>
        <ecNumber evidence="4 15">3.5.4.5</ecNumber>
    </recommendedName>
    <alternativeName>
        <fullName evidence="9 15">Cytidine aminohydrolase</fullName>
    </alternativeName>
</protein>
<dbReference type="PANTHER" id="PTHR11644:SF2">
    <property type="entry name" value="CYTIDINE DEAMINASE"/>
    <property type="match status" value="1"/>
</dbReference>
<dbReference type="GO" id="GO:0055086">
    <property type="term" value="P:nucleobase-containing small molecule metabolic process"/>
    <property type="evidence" value="ECO:0007669"/>
    <property type="project" value="UniProtKB-ARBA"/>
</dbReference>
<evidence type="ECO:0000256" key="6">
    <source>
        <dbReference type="ARBA" id="ARBA00022723"/>
    </source>
</evidence>
<comment type="catalytic activity">
    <reaction evidence="11 15">
        <text>cytidine + H2O + H(+) = uridine + NH4(+)</text>
        <dbReference type="Rhea" id="RHEA:16069"/>
        <dbReference type="ChEBI" id="CHEBI:15377"/>
        <dbReference type="ChEBI" id="CHEBI:15378"/>
        <dbReference type="ChEBI" id="CHEBI:16704"/>
        <dbReference type="ChEBI" id="CHEBI:17562"/>
        <dbReference type="ChEBI" id="CHEBI:28938"/>
        <dbReference type="EC" id="3.5.4.5"/>
    </reaction>
</comment>
<evidence type="ECO:0000256" key="13">
    <source>
        <dbReference type="PIRSR" id="PIRSR606262-2"/>
    </source>
</evidence>
<keyword evidence="18" id="KW-1185">Reference proteome</keyword>
<dbReference type="Proteomes" id="UP000192472">
    <property type="component" value="Unassembled WGS sequence"/>
</dbReference>
<dbReference type="GO" id="GO:0072527">
    <property type="term" value="P:pyrimidine-containing compound metabolic process"/>
    <property type="evidence" value="ECO:0007669"/>
    <property type="project" value="UniProtKB-ARBA"/>
</dbReference>
<evidence type="ECO:0000256" key="11">
    <source>
        <dbReference type="ARBA" id="ARBA00049558"/>
    </source>
</evidence>
<dbReference type="InterPro" id="IPR016193">
    <property type="entry name" value="Cytidine_deaminase-like"/>
</dbReference>
<accession>A0A1W2G9F3</accession>
<evidence type="ECO:0000256" key="10">
    <source>
        <dbReference type="ARBA" id="ARBA00049252"/>
    </source>
</evidence>
<dbReference type="OrthoDB" id="9795347at2"/>
<dbReference type="CDD" id="cd01283">
    <property type="entry name" value="cytidine_deaminase"/>
    <property type="match status" value="1"/>
</dbReference>
<name>A0A1W2G9F3_REIFA</name>
<evidence type="ECO:0000256" key="3">
    <source>
        <dbReference type="ARBA" id="ARBA00006576"/>
    </source>
</evidence>
<dbReference type="Pfam" id="PF00383">
    <property type="entry name" value="dCMP_cyt_deam_1"/>
    <property type="match status" value="1"/>
</dbReference>
<comment type="catalytic activity">
    <reaction evidence="10 15">
        <text>2'-deoxycytidine + H2O + H(+) = 2'-deoxyuridine + NH4(+)</text>
        <dbReference type="Rhea" id="RHEA:13433"/>
        <dbReference type="ChEBI" id="CHEBI:15377"/>
        <dbReference type="ChEBI" id="CHEBI:15378"/>
        <dbReference type="ChEBI" id="CHEBI:15698"/>
        <dbReference type="ChEBI" id="CHEBI:16450"/>
        <dbReference type="ChEBI" id="CHEBI:28938"/>
        <dbReference type="EC" id="3.5.4.5"/>
    </reaction>
</comment>
<evidence type="ECO:0000256" key="8">
    <source>
        <dbReference type="ARBA" id="ARBA00022833"/>
    </source>
</evidence>
<dbReference type="EMBL" id="FWYF01000001">
    <property type="protein sequence ID" value="SMD33082.1"/>
    <property type="molecule type" value="Genomic_DNA"/>
</dbReference>
<feature type="binding site" evidence="14">
    <location>
        <position position="115"/>
    </location>
    <ligand>
        <name>Zn(2+)</name>
        <dbReference type="ChEBI" id="CHEBI:29105"/>
        <note>catalytic</note>
    </ligand>
</feature>
<feature type="active site" description="Proton donor" evidence="12">
    <location>
        <position position="75"/>
    </location>
</feature>
<comment type="function">
    <text evidence="2 15">This enzyme scavenges exogenous and endogenous cytidine and 2'-deoxycytidine for UMP synthesis.</text>
</comment>
<dbReference type="SUPFAM" id="SSF53927">
    <property type="entry name" value="Cytidine deaminase-like"/>
    <property type="match status" value="1"/>
</dbReference>
<dbReference type="NCBIfam" id="NF004064">
    <property type="entry name" value="PRK05578.1"/>
    <property type="match status" value="1"/>
</dbReference>
<evidence type="ECO:0000256" key="14">
    <source>
        <dbReference type="PIRSR" id="PIRSR606262-3"/>
    </source>
</evidence>
<evidence type="ECO:0000256" key="1">
    <source>
        <dbReference type="ARBA" id="ARBA00001947"/>
    </source>
</evidence>
<keyword evidence="7 15" id="KW-0378">Hydrolase</keyword>
<dbReference type="GO" id="GO:0008270">
    <property type="term" value="F:zinc ion binding"/>
    <property type="evidence" value="ECO:0007669"/>
    <property type="project" value="UniProtKB-UniRule"/>
</dbReference>
<dbReference type="AlphaFoldDB" id="A0A1W2G9F3"/>
<evidence type="ECO:0000259" key="16">
    <source>
        <dbReference type="PROSITE" id="PS51747"/>
    </source>
</evidence>
<dbReference type="InterPro" id="IPR002125">
    <property type="entry name" value="CMP_dCMP_dom"/>
</dbReference>
<feature type="binding site" evidence="14">
    <location>
        <position position="73"/>
    </location>
    <ligand>
        <name>Zn(2+)</name>
        <dbReference type="ChEBI" id="CHEBI:29105"/>
        <note>catalytic</note>
    </ligand>
</feature>
<evidence type="ECO:0000256" key="9">
    <source>
        <dbReference type="ARBA" id="ARBA00032005"/>
    </source>
</evidence>
<dbReference type="GO" id="GO:0005829">
    <property type="term" value="C:cytosol"/>
    <property type="evidence" value="ECO:0007669"/>
    <property type="project" value="TreeGrafter"/>
</dbReference>
<comment type="cofactor">
    <cofactor evidence="1 14 15">
        <name>Zn(2+)</name>
        <dbReference type="ChEBI" id="CHEBI:29105"/>
    </cofactor>
</comment>